<dbReference type="InterPro" id="IPR044925">
    <property type="entry name" value="His-Me_finger_sf"/>
</dbReference>
<dbReference type="InterPro" id="IPR003615">
    <property type="entry name" value="HNH_nuc"/>
</dbReference>
<protein>
    <recommendedName>
        <fullName evidence="1">HNH nuclease domain-containing protein</fullName>
    </recommendedName>
</protein>
<dbReference type="Gene3D" id="3.90.75.20">
    <property type="match status" value="1"/>
</dbReference>
<gene>
    <name evidence="2" type="ORF">LCGC14_2908400</name>
</gene>
<evidence type="ECO:0000313" key="2">
    <source>
        <dbReference type="EMBL" id="KKK71990.1"/>
    </source>
</evidence>
<feature type="domain" description="HNH nuclease" evidence="1">
    <location>
        <begin position="3"/>
        <end position="38"/>
    </location>
</feature>
<evidence type="ECO:0000259" key="1">
    <source>
        <dbReference type="Pfam" id="PF13392"/>
    </source>
</evidence>
<dbReference type="AlphaFoldDB" id="A0A0F8YE69"/>
<dbReference type="Pfam" id="PF13392">
    <property type="entry name" value="HNH_3"/>
    <property type="match status" value="1"/>
</dbReference>
<sequence>MLETYVGPCPEGMVARHLDGNPANNCVSNIVWGTQAENYQDAVKHKTNTCGERHGRAKLKDADIKVIRYLRNAAKFTLVDIAWHFDVTIQTI</sequence>
<organism evidence="2">
    <name type="scientific">marine sediment metagenome</name>
    <dbReference type="NCBI Taxonomy" id="412755"/>
    <lineage>
        <taxon>unclassified sequences</taxon>
        <taxon>metagenomes</taxon>
        <taxon>ecological metagenomes</taxon>
    </lineage>
</organism>
<name>A0A0F8YE69_9ZZZZ</name>
<accession>A0A0F8YE69</accession>
<reference evidence="2" key="1">
    <citation type="journal article" date="2015" name="Nature">
        <title>Complex archaea that bridge the gap between prokaryotes and eukaryotes.</title>
        <authorList>
            <person name="Spang A."/>
            <person name="Saw J.H."/>
            <person name="Jorgensen S.L."/>
            <person name="Zaremba-Niedzwiedzka K."/>
            <person name="Martijn J."/>
            <person name="Lind A.E."/>
            <person name="van Eijk R."/>
            <person name="Schleper C."/>
            <person name="Guy L."/>
            <person name="Ettema T.J."/>
        </authorList>
    </citation>
    <scope>NUCLEOTIDE SEQUENCE</scope>
</reference>
<dbReference type="SUPFAM" id="SSF54060">
    <property type="entry name" value="His-Me finger endonucleases"/>
    <property type="match status" value="1"/>
</dbReference>
<proteinExistence type="predicted"/>
<comment type="caution">
    <text evidence="2">The sequence shown here is derived from an EMBL/GenBank/DDBJ whole genome shotgun (WGS) entry which is preliminary data.</text>
</comment>
<dbReference type="EMBL" id="LAZR01057479">
    <property type="protein sequence ID" value="KKK71990.1"/>
    <property type="molecule type" value="Genomic_DNA"/>
</dbReference>
<feature type="non-terminal residue" evidence="2">
    <location>
        <position position="92"/>
    </location>
</feature>